<evidence type="ECO:0000259" key="5">
    <source>
        <dbReference type="PROSITE" id="PS01031"/>
    </source>
</evidence>
<feature type="compositionally biased region" description="Polar residues" evidence="4">
    <location>
        <begin position="209"/>
        <end position="227"/>
    </location>
</feature>
<dbReference type="PROSITE" id="PS01031">
    <property type="entry name" value="SHSP"/>
    <property type="match status" value="1"/>
</dbReference>
<sequence length="343" mass="37407">MSPHQNPYNNMNFWDFVQNFDPNQATGRGVDHQSDTPFPSFMAGFPFGGPGVGAPGPNHGRPHGPPGPPPPPEADGFVWGPWFAGENAPEPRTRQQQTETQDTTTKSESRPSEETLNVSDPEEVAPEENQCGAGPEWPGRGRGRGRGGPRCGRGGRGRGPFPHHGPPHGPHHGPHPPPPPYAAPFDLSSMFRGWASHPFFRNMRDQFQESQNQNPNTTNESSDSSFNPPIDVFNTEKSYVIHVALPGAKKEDIGVNWDAARKLLKIAGVVHRPGDEAFLNSLASGERKVGMFERSVTLPPAGADERDEVDGLGITAKMEDGVLIITVPKAEKEWTEIHKIDIE</sequence>
<evidence type="ECO:0000256" key="3">
    <source>
        <dbReference type="RuleBase" id="RU003616"/>
    </source>
</evidence>
<feature type="region of interest" description="Disordered" evidence="4">
    <location>
        <begin position="209"/>
        <end position="229"/>
    </location>
</feature>
<name>A0A9W8PSU9_9HYPO</name>
<evidence type="ECO:0000256" key="2">
    <source>
        <dbReference type="PROSITE-ProRule" id="PRU00285"/>
    </source>
</evidence>
<dbReference type="Proteomes" id="UP001152130">
    <property type="component" value="Unassembled WGS sequence"/>
</dbReference>
<keyword evidence="7" id="KW-1185">Reference proteome</keyword>
<dbReference type="InterPro" id="IPR002068">
    <property type="entry name" value="A-crystallin/Hsp20_dom"/>
</dbReference>
<feature type="region of interest" description="Disordered" evidence="4">
    <location>
        <begin position="43"/>
        <end position="184"/>
    </location>
</feature>
<comment type="caution">
    <text evidence="6">The sequence shown here is derived from an EMBL/GenBank/DDBJ whole genome shotgun (WGS) entry which is preliminary data.</text>
</comment>
<gene>
    <name evidence="6" type="ORF">NW766_004878</name>
</gene>
<dbReference type="OrthoDB" id="5511210at2759"/>
<dbReference type="PANTHER" id="PTHR11527">
    <property type="entry name" value="HEAT-SHOCK PROTEIN 20 FAMILY MEMBER"/>
    <property type="match status" value="1"/>
</dbReference>
<keyword evidence="1" id="KW-0346">Stress response</keyword>
<dbReference type="EMBL" id="JAPDHF010000006">
    <property type="protein sequence ID" value="KAJ4016680.1"/>
    <property type="molecule type" value="Genomic_DNA"/>
</dbReference>
<accession>A0A9W8PSU9</accession>
<feature type="compositionally biased region" description="Low complexity" evidence="4">
    <location>
        <begin position="94"/>
        <end position="104"/>
    </location>
</feature>
<dbReference type="SUPFAM" id="SSF49764">
    <property type="entry name" value="HSP20-like chaperones"/>
    <property type="match status" value="1"/>
</dbReference>
<protein>
    <recommendedName>
        <fullName evidence="5">SHSP domain-containing protein</fullName>
    </recommendedName>
</protein>
<evidence type="ECO:0000256" key="4">
    <source>
        <dbReference type="SAM" id="MobiDB-lite"/>
    </source>
</evidence>
<dbReference type="Pfam" id="PF00011">
    <property type="entry name" value="HSP20"/>
    <property type="match status" value="1"/>
</dbReference>
<dbReference type="CDD" id="cd06464">
    <property type="entry name" value="ACD_sHsps-like"/>
    <property type="match status" value="1"/>
</dbReference>
<dbReference type="InterPro" id="IPR008978">
    <property type="entry name" value="HSP20-like_chaperone"/>
</dbReference>
<feature type="compositionally biased region" description="Pro residues" evidence="4">
    <location>
        <begin position="63"/>
        <end position="73"/>
    </location>
</feature>
<dbReference type="Gene3D" id="2.60.40.790">
    <property type="match status" value="1"/>
</dbReference>
<dbReference type="InterPro" id="IPR031107">
    <property type="entry name" value="Small_HSP"/>
</dbReference>
<evidence type="ECO:0000256" key="1">
    <source>
        <dbReference type="ARBA" id="ARBA00023016"/>
    </source>
</evidence>
<feature type="compositionally biased region" description="Gly residues" evidence="4">
    <location>
        <begin position="148"/>
        <end position="158"/>
    </location>
</feature>
<proteinExistence type="inferred from homology"/>
<comment type="similarity">
    <text evidence="2 3">Belongs to the small heat shock protein (HSP20) family.</text>
</comment>
<evidence type="ECO:0000313" key="7">
    <source>
        <dbReference type="Proteomes" id="UP001152130"/>
    </source>
</evidence>
<evidence type="ECO:0000313" key="6">
    <source>
        <dbReference type="EMBL" id="KAJ4016680.1"/>
    </source>
</evidence>
<feature type="compositionally biased region" description="Basic residues" evidence="4">
    <location>
        <begin position="165"/>
        <end position="174"/>
    </location>
</feature>
<reference evidence="6" key="1">
    <citation type="submission" date="2022-10" db="EMBL/GenBank/DDBJ databases">
        <title>Fusarium specimens isolated from Avocado Roots.</title>
        <authorList>
            <person name="Stajich J."/>
            <person name="Roper C."/>
            <person name="Heimlech-Rivalta G."/>
        </authorList>
    </citation>
    <scope>NUCLEOTIDE SEQUENCE</scope>
    <source>
        <strain evidence="6">CF00143</strain>
    </source>
</reference>
<feature type="domain" description="SHSP" evidence="5">
    <location>
        <begin position="221"/>
        <end position="343"/>
    </location>
</feature>
<organism evidence="6 7">
    <name type="scientific">Fusarium irregulare</name>
    <dbReference type="NCBI Taxonomy" id="2494466"/>
    <lineage>
        <taxon>Eukaryota</taxon>
        <taxon>Fungi</taxon>
        <taxon>Dikarya</taxon>
        <taxon>Ascomycota</taxon>
        <taxon>Pezizomycotina</taxon>
        <taxon>Sordariomycetes</taxon>
        <taxon>Hypocreomycetidae</taxon>
        <taxon>Hypocreales</taxon>
        <taxon>Nectriaceae</taxon>
        <taxon>Fusarium</taxon>
        <taxon>Fusarium incarnatum-equiseti species complex</taxon>
    </lineage>
</organism>
<dbReference type="AlphaFoldDB" id="A0A9W8PSU9"/>